<dbReference type="Proteomes" id="UP000604046">
    <property type="component" value="Unassembled WGS sequence"/>
</dbReference>
<reference evidence="2" key="1">
    <citation type="submission" date="2021-02" db="EMBL/GenBank/DDBJ databases">
        <authorList>
            <person name="Dougan E. K."/>
            <person name="Rhodes N."/>
            <person name="Thang M."/>
            <person name="Chan C."/>
        </authorList>
    </citation>
    <scope>NUCLEOTIDE SEQUENCE</scope>
</reference>
<dbReference type="AlphaFoldDB" id="A0A812PEJ1"/>
<accession>A0A812PEJ1</accession>
<gene>
    <name evidence="2" type="ORF">SNAT2548_LOCUS18224</name>
</gene>
<sequence>MGKRSGLQRRRFFMPSSGSSSPARLFRNKWRGHRLKLCKSIKAMLEQATARNTGALNLDTSRGFASVGFAAFISSFLTTSALPLAVTARDVLVGSASTVFPRRDLFPLPRISTWPAQVDTGMQSDGGLLVLANTCVAALNHLEQGMPKSATTCSRNTCTTAKLSVQLHVCGRVARFCDRLNDMLGENFDYIGAFQKYEKTATGSSYEQLRGDDVDLPKKAATCDPSTLVDPGLWQEVCRGGTVFPENAGGHNHCPLSTLGSARGEYIKLTCRELRCGKLRLRLQACGSAKVFTAPKSTPGHQRKIWDGSLISTWAATPPKPHRLANPSAFLDIRVQPGEALYLSKRDASTFLDVLAVPPVLQPWLGQEPITLAELVQYGGFTAKEVVAFVDDLQQDSELTMALSSDSLLFPVHSVWPMGFSWSSCIAQSTTLGVLKQAGVHSSQILSLEHDLPASQRELCAVATDDTLFFHRSFRHGRRTLQKVDKVFEQHGIPRNRAKDVSLASKMTGLGCDISSRPALVEPAKDKISQAVLGLCDVLERGTSSPAGMSAILGVLQWFCLLQRGMFSIFDKVYGFIVQEPRAVQQPLPASVLDELFTWLAVAPLLPASLERQYLSDLLACDAAPEFGFGVSALSCGPKQVESIGRLSERRGDYVRLLVDDNDEPEQPRLGTAHRLPVKKSAFRTLISKRLRWRRTQACWSVTGSCSR</sequence>
<evidence type="ECO:0000256" key="1">
    <source>
        <dbReference type="SAM" id="MobiDB-lite"/>
    </source>
</evidence>
<keyword evidence="3" id="KW-1185">Reference proteome</keyword>
<dbReference type="EMBL" id="CAJNDS010002138">
    <property type="protein sequence ID" value="CAE7347294.1"/>
    <property type="molecule type" value="Genomic_DNA"/>
</dbReference>
<feature type="compositionally biased region" description="Basic residues" evidence="1">
    <location>
        <begin position="1"/>
        <end position="12"/>
    </location>
</feature>
<feature type="region of interest" description="Disordered" evidence="1">
    <location>
        <begin position="1"/>
        <end position="24"/>
    </location>
</feature>
<name>A0A812PEJ1_9DINO</name>
<organism evidence="2 3">
    <name type="scientific">Symbiodinium natans</name>
    <dbReference type="NCBI Taxonomy" id="878477"/>
    <lineage>
        <taxon>Eukaryota</taxon>
        <taxon>Sar</taxon>
        <taxon>Alveolata</taxon>
        <taxon>Dinophyceae</taxon>
        <taxon>Suessiales</taxon>
        <taxon>Symbiodiniaceae</taxon>
        <taxon>Symbiodinium</taxon>
    </lineage>
</organism>
<evidence type="ECO:0000313" key="3">
    <source>
        <dbReference type="Proteomes" id="UP000604046"/>
    </source>
</evidence>
<proteinExistence type="predicted"/>
<evidence type="ECO:0000313" key="2">
    <source>
        <dbReference type="EMBL" id="CAE7347294.1"/>
    </source>
</evidence>
<comment type="caution">
    <text evidence="2">The sequence shown here is derived from an EMBL/GenBank/DDBJ whole genome shotgun (WGS) entry which is preliminary data.</text>
</comment>
<protein>
    <submittedName>
        <fullName evidence="2">Uncharacterized protein</fullName>
    </submittedName>
</protein>
<dbReference type="OrthoDB" id="415719at2759"/>